<dbReference type="EMBL" id="JBHSAQ010000016">
    <property type="protein sequence ID" value="MFC3960143.1"/>
    <property type="molecule type" value="Genomic_DNA"/>
</dbReference>
<dbReference type="RefSeq" id="WP_256532423.1">
    <property type="nucleotide sequence ID" value="NZ_CP101824.1"/>
</dbReference>
<keyword evidence="2" id="KW-1185">Reference proteome</keyword>
<evidence type="ECO:0000313" key="1">
    <source>
        <dbReference type="EMBL" id="MFC3960143.1"/>
    </source>
</evidence>
<sequence>MMRRGRTLGLSALVVGAAAVVGYALRSGRTRARGRVRASIGARIVEDVPTAATVVDSSSERLRDIPGARRAIERAVCADDPSQWTEVTFSDDGAWNVVDALRGAFPYYDGDDGEYNGVYVRRGDRVVVLDAIGWAHVETPTH</sequence>
<protein>
    <recommendedName>
        <fullName evidence="3">Halobacterial output domain-containing protein</fullName>
    </recommendedName>
</protein>
<comment type="caution">
    <text evidence="1">The sequence shown here is derived from an EMBL/GenBank/DDBJ whole genome shotgun (WGS) entry which is preliminary data.</text>
</comment>
<evidence type="ECO:0008006" key="3">
    <source>
        <dbReference type="Google" id="ProtNLM"/>
    </source>
</evidence>
<name>A0ABD5NTN1_9EURY</name>
<organism evidence="1 2">
    <name type="scientific">Halovivax cerinus</name>
    <dbReference type="NCBI Taxonomy" id="1487865"/>
    <lineage>
        <taxon>Archaea</taxon>
        <taxon>Methanobacteriati</taxon>
        <taxon>Methanobacteriota</taxon>
        <taxon>Stenosarchaea group</taxon>
        <taxon>Halobacteria</taxon>
        <taxon>Halobacteriales</taxon>
        <taxon>Natrialbaceae</taxon>
        <taxon>Halovivax</taxon>
    </lineage>
</organism>
<dbReference type="Proteomes" id="UP001595846">
    <property type="component" value="Unassembled WGS sequence"/>
</dbReference>
<reference evidence="1 2" key="1">
    <citation type="journal article" date="2019" name="Int. J. Syst. Evol. Microbiol.">
        <title>The Global Catalogue of Microorganisms (GCM) 10K type strain sequencing project: providing services to taxonomists for standard genome sequencing and annotation.</title>
        <authorList>
            <consortium name="The Broad Institute Genomics Platform"/>
            <consortium name="The Broad Institute Genome Sequencing Center for Infectious Disease"/>
            <person name="Wu L."/>
            <person name="Ma J."/>
        </authorList>
    </citation>
    <scope>NUCLEOTIDE SEQUENCE [LARGE SCALE GENOMIC DNA]</scope>
    <source>
        <strain evidence="1 2">IBRC-M 10256</strain>
    </source>
</reference>
<proteinExistence type="predicted"/>
<dbReference type="AlphaFoldDB" id="A0ABD5NTN1"/>
<accession>A0ABD5NTN1</accession>
<gene>
    <name evidence="1" type="ORF">ACFOUR_17420</name>
</gene>
<dbReference type="GeneID" id="73901505"/>
<evidence type="ECO:0000313" key="2">
    <source>
        <dbReference type="Proteomes" id="UP001595846"/>
    </source>
</evidence>